<evidence type="ECO:0000313" key="2">
    <source>
        <dbReference type="EMBL" id="PWK93178.1"/>
    </source>
</evidence>
<evidence type="ECO:0000313" key="3">
    <source>
        <dbReference type="Proteomes" id="UP000245523"/>
    </source>
</evidence>
<keyword evidence="1" id="KW-0472">Membrane</keyword>
<keyword evidence="1" id="KW-0812">Transmembrane</keyword>
<reference evidence="2 3" key="1">
    <citation type="submission" date="2018-05" db="EMBL/GenBank/DDBJ databases">
        <title>Animal gut microbial communities from fecal samples from Wisconsin, USA.</title>
        <authorList>
            <person name="Neumann A."/>
        </authorList>
    </citation>
    <scope>NUCLEOTIDE SEQUENCE [LARGE SCALE GENOMIC DNA]</scope>
    <source>
        <strain evidence="2 3">UWS4</strain>
    </source>
</reference>
<keyword evidence="3" id="KW-1185">Reference proteome</keyword>
<organism evidence="2 3">
    <name type="scientific">Hallerella porci</name>
    <dbReference type="NCBI Taxonomy" id="1945871"/>
    <lineage>
        <taxon>Bacteria</taxon>
        <taxon>Pseudomonadati</taxon>
        <taxon>Fibrobacterota</taxon>
        <taxon>Fibrobacteria</taxon>
        <taxon>Fibrobacterales</taxon>
        <taxon>Fibrobacteraceae</taxon>
        <taxon>Hallerella</taxon>
    </lineage>
</organism>
<dbReference type="EMBL" id="QGHD01000030">
    <property type="protein sequence ID" value="PWK93178.1"/>
    <property type="molecule type" value="Genomic_DNA"/>
</dbReference>
<feature type="transmembrane region" description="Helical" evidence="1">
    <location>
        <begin position="20"/>
        <end position="37"/>
    </location>
</feature>
<sequence length="61" mass="7003">MKFLANIFWDGGFKWNFLPLFLGWTVQMEFLAIIFGMDSSNEISCQYFGGGKSLLKIFALI</sequence>
<gene>
    <name evidence="2" type="ORF">B0H50_1302</name>
</gene>
<dbReference type="Proteomes" id="UP000245523">
    <property type="component" value="Unassembled WGS sequence"/>
</dbReference>
<keyword evidence="1" id="KW-1133">Transmembrane helix</keyword>
<comment type="caution">
    <text evidence="2">The sequence shown here is derived from an EMBL/GenBank/DDBJ whole genome shotgun (WGS) entry which is preliminary data.</text>
</comment>
<dbReference type="RefSeq" id="WP_109587741.1">
    <property type="nucleotide sequence ID" value="NZ_QGHD01000030.1"/>
</dbReference>
<protein>
    <submittedName>
        <fullName evidence="2">Uncharacterized protein</fullName>
    </submittedName>
</protein>
<proteinExistence type="predicted"/>
<accession>A0ABX5LLN3</accession>
<name>A0ABX5LLN3_9BACT</name>
<evidence type="ECO:0000256" key="1">
    <source>
        <dbReference type="SAM" id="Phobius"/>
    </source>
</evidence>